<comment type="caution">
    <text evidence="1">The sequence shown here is derived from an EMBL/GenBank/DDBJ whole genome shotgun (WGS) entry which is preliminary data.</text>
</comment>
<evidence type="ECO:0000313" key="1">
    <source>
        <dbReference type="EMBL" id="GAA5016161.1"/>
    </source>
</evidence>
<dbReference type="EMBL" id="BAABKB010000016">
    <property type="protein sequence ID" value="GAA5016161.1"/>
    <property type="molecule type" value="Genomic_DNA"/>
</dbReference>
<name>A0ABP9IZY4_9ACTN</name>
<proteinExistence type="predicted"/>
<keyword evidence="2" id="KW-1185">Reference proteome</keyword>
<protein>
    <submittedName>
        <fullName evidence="1">Uncharacterized protein</fullName>
    </submittedName>
</protein>
<dbReference type="Proteomes" id="UP001501759">
    <property type="component" value="Unassembled WGS sequence"/>
</dbReference>
<evidence type="ECO:0000313" key="2">
    <source>
        <dbReference type="Proteomes" id="UP001501759"/>
    </source>
</evidence>
<accession>A0ABP9IZY4</accession>
<reference evidence="2" key="1">
    <citation type="journal article" date="2019" name="Int. J. Syst. Evol. Microbiol.">
        <title>The Global Catalogue of Microorganisms (GCM) 10K type strain sequencing project: providing services to taxonomists for standard genome sequencing and annotation.</title>
        <authorList>
            <consortium name="The Broad Institute Genomics Platform"/>
            <consortium name="The Broad Institute Genome Sequencing Center for Infectious Disease"/>
            <person name="Wu L."/>
            <person name="Ma J."/>
        </authorList>
    </citation>
    <scope>NUCLEOTIDE SEQUENCE [LARGE SCALE GENOMIC DNA]</scope>
    <source>
        <strain evidence="2">JCM 18409</strain>
    </source>
</reference>
<sequence>MVLGIAAKPGIRVLAVGGAGALRGPADRELPVADNDAHVPAAHKAVAVVDEIGTPGRERHITVGHHDALPST</sequence>
<gene>
    <name evidence="1" type="ORF">GCM10023335_41620</name>
</gene>
<organism evidence="1 2">
    <name type="scientific">Streptomyces siamensis</name>
    <dbReference type="NCBI Taxonomy" id="1274986"/>
    <lineage>
        <taxon>Bacteria</taxon>
        <taxon>Bacillati</taxon>
        <taxon>Actinomycetota</taxon>
        <taxon>Actinomycetes</taxon>
        <taxon>Kitasatosporales</taxon>
        <taxon>Streptomycetaceae</taxon>
        <taxon>Streptomyces</taxon>
    </lineage>
</organism>